<accession>A0A1I8BQ66</accession>
<proteinExistence type="predicted"/>
<dbReference type="WBParaSite" id="MhA1_Contig445.frz3.gene6">
    <property type="protein sequence ID" value="MhA1_Contig445.frz3.gene6"/>
    <property type="gene ID" value="MhA1_Contig445.frz3.gene6"/>
</dbReference>
<organism evidence="1 2">
    <name type="scientific">Meloidogyne hapla</name>
    <name type="common">Root-knot nematode worm</name>
    <dbReference type="NCBI Taxonomy" id="6305"/>
    <lineage>
        <taxon>Eukaryota</taxon>
        <taxon>Metazoa</taxon>
        <taxon>Ecdysozoa</taxon>
        <taxon>Nematoda</taxon>
        <taxon>Chromadorea</taxon>
        <taxon>Rhabditida</taxon>
        <taxon>Tylenchina</taxon>
        <taxon>Tylenchomorpha</taxon>
        <taxon>Tylenchoidea</taxon>
        <taxon>Meloidogynidae</taxon>
        <taxon>Meloidogyninae</taxon>
        <taxon>Meloidogyne</taxon>
    </lineage>
</organism>
<dbReference type="Proteomes" id="UP000095281">
    <property type="component" value="Unplaced"/>
</dbReference>
<reference evidence="2" key="1">
    <citation type="submission" date="2016-11" db="UniProtKB">
        <authorList>
            <consortium name="WormBaseParasite"/>
        </authorList>
    </citation>
    <scope>IDENTIFICATION</scope>
</reference>
<name>A0A1I8BQ66_MELHA</name>
<keyword evidence="1" id="KW-1185">Reference proteome</keyword>
<evidence type="ECO:0000313" key="1">
    <source>
        <dbReference type="Proteomes" id="UP000095281"/>
    </source>
</evidence>
<protein>
    <submittedName>
        <fullName evidence="2">GLOBIN domain-containing protein</fullName>
    </submittedName>
</protein>
<evidence type="ECO:0000313" key="2">
    <source>
        <dbReference type="WBParaSite" id="MhA1_Contig445.frz3.gene6"/>
    </source>
</evidence>
<dbReference type="AlphaFoldDB" id="A0A1I8BQ66"/>
<sequence>MKNGKDYKLNLGILNHEQESNLTEKYNGPFNVETDELTGIDKILEYDKYDHAFSILTSTKHLNKSNLTKRWGKMKEAFKGNSKPEIKDFDELIQQILKKLFNYLNNNFVEEEERNAFGTICLNALAAFLCNLGREFNKDGENCKEKYMTNLNVRKNKHFSPTTMGTGYAASPLGVLAPPTPTPNNLEENYLINKIINYHLKNTKEIAIKTIKEFNENKIEKSIENAIREALLIEKQKNNFEKIKNNLNEIEEEKYSELAILGEF</sequence>